<dbReference type="InterPro" id="IPR038078">
    <property type="entry name" value="PhoU-like_sf"/>
</dbReference>
<dbReference type="InterPro" id="IPR026022">
    <property type="entry name" value="PhoU_dom"/>
</dbReference>
<dbReference type="Pfam" id="PF01895">
    <property type="entry name" value="PhoU"/>
    <property type="match status" value="2"/>
</dbReference>
<comment type="subcellular location">
    <subcellularLocation>
        <location evidence="1 7">Cytoplasm</location>
    </subcellularLocation>
</comment>
<dbReference type="EMBL" id="NEKC01000009">
    <property type="protein sequence ID" value="OTA29055.1"/>
    <property type="molecule type" value="Genomic_DNA"/>
</dbReference>
<evidence type="ECO:0000256" key="7">
    <source>
        <dbReference type="PIRNR" id="PIRNR003107"/>
    </source>
</evidence>
<feature type="domain" description="PhoU" evidence="8">
    <location>
        <begin position="16"/>
        <end position="103"/>
    </location>
</feature>
<dbReference type="Gene3D" id="1.20.58.220">
    <property type="entry name" value="Phosphate transport system protein phou homolog 2, domain 2"/>
    <property type="match status" value="1"/>
</dbReference>
<dbReference type="GO" id="GO:0006817">
    <property type="term" value="P:phosphate ion transport"/>
    <property type="evidence" value="ECO:0007669"/>
    <property type="project" value="UniProtKB-KW"/>
</dbReference>
<dbReference type="PANTHER" id="PTHR42930">
    <property type="entry name" value="PHOSPHATE-SPECIFIC TRANSPORT SYSTEM ACCESSORY PROTEIN PHOU"/>
    <property type="match status" value="1"/>
</dbReference>
<evidence type="ECO:0000256" key="1">
    <source>
        <dbReference type="ARBA" id="ARBA00004496"/>
    </source>
</evidence>
<evidence type="ECO:0000313" key="10">
    <source>
        <dbReference type="Proteomes" id="UP000243540"/>
    </source>
</evidence>
<evidence type="ECO:0000256" key="6">
    <source>
        <dbReference type="ARBA" id="ARBA00022592"/>
    </source>
</evidence>
<dbReference type="RefSeq" id="WP_086106758.1">
    <property type="nucleotide sequence ID" value="NZ_NEKB01000008.1"/>
</dbReference>
<dbReference type="GO" id="GO:0030643">
    <property type="term" value="P:intracellular phosphate ion homeostasis"/>
    <property type="evidence" value="ECO:0007669"/>
    <property type="project" value="InterPro"/>
</dbReference>
<dbReference type="PANTHER" id="PTHR42930:SF3">
    <property type="entry name" value="PHOSPHATE-SPECIFIC TRANSPORT SYSTEM ACCESSORY PROTEIN PHOU"/>
    <property type="match status" value="1"/>
</dbReference>
<dbReference type="AlphaFoldDB" id="A0A1Y2SWM2"/>
<sequence>MRAIFNEELQQVAEDLTSMAAAVHDAVEDAGRALFEGNIELAQDVIDGDAHIDALEHSINNQCVILLAKQSPVATDLRIVVSTMSIASLLERIGDLARHIAETARSTYPDSPLAPQVKDIFVQMQDFAERTTSTLSDLMTSHDEKAAQRLILSDDTMDKLFESVYTIARSDKWTATTDQTIDSVLLSRYYERIGDHSVSIGRRLVYMVSGFDPSKDPSRFIGVDSDGD</sequence>
<feature type="domain" description="PhoU" evidence="8">
    <location>
        <begin position="122"/>
        <end position="203"/>
    </location>
</feature>
<organism evidence="9 10">
    <name type="scientific">Alloscardovia macacae</name>
    <dbReference type="NCBI Taxonomy" id="1160091"/>
    <lineage>
        <taxon>Bacteria</taxon>
        <taxon>Bacillati</taxon>
        <taxon>Actinomycetota</taxon>
        <taxon>Actinomycetes</taxon>
        <taxon>Bifidobacteriales</taxon>
        <taxon>Bifidobacteriaceae</taxon>
        <taxon>Alloscardovia</taxon>
    </lineage>
</organism>
<proteinExistence type="inferred from homology"/>
<dbReference type="GO" id="GO:0045936">
    <property type="term" value="P:negative regulation of phosphate metabolic process"/>
    <property type="evidence" value="ECO:0007669"/>
    <property type="project" value="InterPro"/>
</dbReference>
<dbReference type="SUPFAM" id="SSF109755">
    <property type="entry name" value="PhoU-like"/>
    <property type="match status" value="1"/>
</dbReference>
<evidence type="ECO:0000256" key="4">
    <source>
        <dbReference type="ARBA" id="ARBA00022448"/>
    </source>
</evidence>
<dbReference type="OrthoDB" id="9814256at2"/>
<name>A0A1Y2SWM2_9BIFI</name>
<dbReference type="PIRSF" id="PIRSF003107">
    <property type="entry name" value="PhoU"/>
    <property type="match status" value="1"/>
</dbReference>
<dbReference type="GO" id="GO:0005737">
    <property type="term" value="C:cytoplasm"/>
    <property type="evidence" value="ECO:0007669"/>
    <property type="project" value="UniProtKB-SubCell"/>
</dbReference>
<comment type="subunit">
    <text evidence="3 7">Homodimer.</text>
</comment>
<comment type="function">
    <text evidence="7">Plays a role in the regulation of phosphate uptake.</text>
</comment>
<evidence type="ECO:0000313" key="9">
    <source>
        <dbReference type="EMBL" id="OTA29055.1"/>
    </source>
</evidence>
<accession>A0A1Y2SWM2</accession>
<keyword evidence="4 7" id="KW-0813">Transport</keyword>
<keyword evidence="5 7" id="KW-0963">Cytoplasm</keyword>
<keyword evidence="6 7" id="KW-0592">Phosphate transport</keyword>
<comment type="caution">
    <text evidence="9">The sequence shown here is derived from an EMBL/GenBank/DDBJ whole genome shotgun (WGS) entry which is preliminary data.</text>
</comment>
<dbReference type="FunFam" id="1.20.58.220:FF:000004">
    <property type="entry name" value="Phosphate-specific transport system accessory protein PhoU"/>
    <property type="match status" value="1"/>
</dbReference>
<evidence type="ECO:0000256" key="5">
    <source>
        <dbReference type="ARBA" id="ARBA00022490"/>
    </source>
</evidence>
<protein>
    <recommendedName>
        <fullName evidence="7">Phosphate-specific transport system accessory protein PhoU</fullName>
    </recommendedName>
</protein>
<dbReference type="NCBIfam" id="TIGR02135">
    <property type="entry name" value="phoU_full"/>
    <property type="match status" value="1"/>
</dbReference>
<evidence type="ECO:0000256" key="3">
    <source>
        <dbReference type="ARBA" id="ARBA00011738"/>
    </source>
</evidence>
<dbReference type="STRING" id="1160091.B9T39_05220"/>
<dbReference type="Proteomes" id="UP000243540">
    <property type="component" value="Unassembled WGS sequence"/>
</dbReference>
<comment type="similarity">
    <text evidence="2 7">Belongs to the PhoU family.</text>
</comment>
<evidence type="ECO:0000259" key="8">
    <source>
        <dbReference type="Pfam" id="PF01895"/>
    </source>
</evidence>
<dbReference type="InterPro" id="IPR028366">
    <property type="entry name" value="PhoU"/>
</dbReference>
<gene>
    <name evidence="9" type="ORF">B9T39_05220</name>
</gene>
<evidence type="ECO:0000256" key="2">
    <source>
        <dbReference type="ARBA" id="ARBA00008107"/>
    </source>
</evidence>
<reference evidence="9 10" key="1">
    <citation type="submission" date="2017-04" db="EMBL/GenBank/DDBJ databases">
        <title>Draft genome sequences of Alloscardovia macacae UMA81211 and UMA81212 isolated from the feces of a rhesus macaque (Macaca mulatta).</title>
        <authorList>
            <person name="Albert K."/>
            <person name="Sela D.A."/>
        </authorList>
    </citation>
    <scope>NUCLEOTIDE SEQUENCE [LARGE SCALE GENOMIC DNA]</scope>
    <source>
        <strain evidence="9 10">UMA81212</strain>
    </source>
</reference>